<evidence type="ECO:0000313" key="3">
    <source>
        <dbReference type="Proteomes" id="UP000887013"/>
    </source>
</evidence>
<evidence type="ECO:0000313" key="2">
    <source>
        <dbReference type="EMBL" id="GFU24060.1"/>
    </source>
</evidence>
<accession>A0A8X6QNM3</accession>
<organism evidence="2 3">
    <name type="scientific">Nephila pilipes</name>
    <name type="common">Giant wood spider</name>
    <name type="synonym">Nephila maculata</name>
    <dbReference type="NCBI Taxonomy" id="299642"/>
    <lineage>
        <taxon>Eukaryota</taxon>
        <taxon>Metazoa</taxon>
        <taxon>Ecdysozoa</taxon>
        <taxon>Arthropoda</taxon>
        <taxon>Chelicerata</taxon>
        <taxon>Arachnida</taxon>
        <taxon>Araneae</taxon>
        <taxon>Araneomorphae</taxon>
        <taxon>Entelegynae</taxon>
        <taxon>Araneoidea</taxon>
        <taxon>Nephilidae</taxon>
        <taxon>Nephila</taxon>
    </lineage>
</organism>
<comment type="caution">
    <text evidence="2">The sequence shown here is derived from an EMBL/GenBank/DDBJ whole genome shotgun (WGS) entry which is preliminary data.</text>
</comment>
<proteinExistence type="predicted"/>
<dbReference type="EMBL" id="BMAW01128110">
    <property type="protein sequence ID" value="GFU24060.1"/>
    <property type="molecule type" value="Genomic_DNA"/>
</dbReference>
<evidence type="ECO:0000256" key="1">
    <source>
        <dbReference type="SAM" id="MobiDB-lite"/>
    </source>
</evidence>
<gene>
    <name evidence="2" type="ORF">NPIL_585141</name>
</gene>
<dbReference type="Proteomes" id="UP000887013">
    <property type="component" value="Unassembled WGS sequence"/>
</dbReference>
<feature type="region of interest" description="Disordered" evidence="1">
    <location>
        <begin position="99"/>
        <end position="130"/>
    </location>
</feature>
<dbReference type="AlphaFoldDB" id="A0A8X6QNM3"/>
<reference evidence="2" key="1">
    <citation type="submission" date="2020-08" db="EMBL/GenBank/DDBJ databases">
        <title>Multicomponent nature underlies the extraordinary mechanical properties of spider dragline silk.</title>
        <authorList>
            <person name="Kono N."/>
            <person name="Nakamura H."/>
            <person name="Mori M."/>
            <person name="Yoshida Y."/>
            <person name="Ohtoshi R."/>
            <person name="Malay A.D."/>
            <person name="Moran D.A.P."/>
            <person name="Tomita M."/>
            <person name="Numata K."/>
            <person name="Arakawa K."/>
        </authorList>
    </citation>
    <scope>NUCLEOTIDE SEQUENCE</scope>
</reference>
<sequence>MALKRLDPTEYVCHSIVFIFGAFDVKVSSFLAGKGHLPLRLCPRDILIIENPSVLSLQFNCIDSIRSVRANYKWTFIRKQNWKLSDKYVNNPVPDVLNDPFSEVNESNEKTGMEGSTTDIPQQEVKKKNI</sequence>
<keyword evidence="3" id="KW-1185">Reference proteome</keyword>
<protein>
    <submittedName>
        <fullName evidence="2">Uncharacterized protein</fullName>
    </submittedName>
</protein>
<name>A0A8X6QNM3_NEPPI</name>